<reference evidence="7 8" key="1">
    <citation type="journal article" date="2008" name="Nature">
        <title>The Trichoplax genome and the nature of placozoans.</title>
        <authorList>
            <person name="Srivastava M."/>
            <person name="Begovic E."/>
            <person name="Chapman J."/>
            <person name="Putnam N.H."/>
            <person name="Hellsten U."/>
            <person name="Kawashima T."/>
            <person name="Kuo A."/>
            <person name="Mitros T."/>
            <person name="Salamov A."/>
            <person name="Carpenter M.L."/>
            <person name="Signorovitch A.Y."/>
            <person name="Moreno M.A."/>
            <person name="Kamm K."/>
            <person name="Grimwood J."/>
            <person name="Schmutz J."/>
            <person name="Shapiro H."/>
            <person name="Grigoriev I.V."/>
            <person name="Buss L.W."/>
            <person name="Schierwater B."/>
            <person name="Dellaporta S.L."/>
            <person name="Rokhsar D.S."/>
        </authorList>
    </citation>
    <scope>NUCLEOTIDE SEQUENCE [LARGE SCALE GENOMIC DNA]</scope>
    <source>
        <strain evidence="7 8">Grell-BS-1999</strain>
    </source>
</reference>
<evidence type="ECO:0000256" key="5">
    <source>
        <dbReference type="ARBA" id="ARBA00031206"/>
    </source>
</evidence>
<evidence type="ECO:0000313" key="8">
    <source>
        <dbReference type="Proteomes" id="UP000009022"/>
    </source>
</evidence>
<dbReference type="HOGENOM" id="CLU_162766_0_0_1"/>
<gene>
    <name evidence="7" type="ORF">TRIADDRAFT_58385</name>
</gene>
<evidence type="ECO:0000313" key="7">
    <source>
        <dbReference type="EMBL" id="EDV23589.1"/>
    </source>
</evidence>
<dbReference type="RefSeq" id="XP_002114499.1">
    <property type="nucleotide sequence ID" value="XM_002114463.1"/>
</dbReference>
<dbReference type="STRING" id="10228.B3S1Y7"/>
<dbReference type="CTD" id="6755396"/>
<dbReference type="PANTHER" id="PTHR34260">
    <property type="entry name" value="UBIQUINOL-CYTOCHROME-C REDUCTASE COMPLEX ASSEMBLY FACTOR 2"/>
    <property type="match status" value="1"/>
</dbReference>
<evidence type="ECO:0000256" key="1">
    <source>
        <dbReference type="ARBA" id="ARBA00004436"/>
    </source>
</evidence>
<dbReference type="EMBL" id="DS985247">
    <property type="protein sequence ID" value="EDV23589.1"/>
    <property type="molecule type" value="Genomic_DNA"/>
</dbReference>
<dbReference type="OrthoDB" id="6266314at2759"/>
<sequence>MSAKLLRKFNQIMQQWPIDKTKPGRDLAVVLRDRIGQDLQNDKLKNPLQVINNLTRLNSNYYYQKYRRKKNTSFTGNLTKEYSYLLSTENQEKIAKKKKGFLGRFFQDKKE</sequence>
<dbReference type="PANTHER" id="PTHR34260:SF1">
    <property type="entry name" value="UBIQUINOL-CYTOCHROME-C REDUCTASE COMPLEX ASSEMBLY FACTOR 2"/>
    <property type="match status" value="1"/>
</dbReference>
<dbReference type="GO" id="GO:0034551">
    <property type="term" value="P:mitochondrial respiratory chain complex III assembly"/>
    <property type="evidence" value="ECO:0000318"/>
    <property type="project" value="GO_Central"/>
</dbReference>
<evidence type="ECO:0000256" key="2">
    <source>
        <dbReference type="ARBA" id="ARBA00022946"/>
    </source>
</evidence>
<dbReference type="Pfam" id="PF20180">
    <property type="entry name" value="UQCC2_CBP6"/>
    <property type="match status" value="1"/>
</dbReference>
<dbReference type="GO" id="GO:0005759">
    <property type="term" value="C:mitochondrial matrix"/>
    <property type="evidence" value="ECO:0000318"/>
    <property type="project" value="GO_Central"/>
</dbReference>
<dbReference type="AlphaFoldDB" id="B3S1Y7"/>
<keyword evidence="3" id="KW-0496">Mitochondrion</keyword>
<evidence type="ECO:0000256" key="6">
    <source>
        <dbReference type="ARBA" id="ARBA00032983"/>
    </source>
</evidence>
<evidence type="ECO:0000256" key="3">
    <source>
        <dbReference type="ARBA" id="ARBA00023128"/>
    </source>
</evidence>
<dbReference type="InParanoid" id="B3S1Y7"/>
<dbReference type="FunCoup" id="B3S1Y7">
    <property type="interactions" value="183"/>
</dbReference>
<organism evidence="7 8">
    <name type="scientific">Trichoplax adhaerens</name>
    <name type="common">Trichoplax reptans</name>
    <dbReference type="NCBI Taxonomy" id="10228"/>
    <lineage>
        <taxon>Eukaryota</taxon>
        <taxon>Metazoa</taxon>
        <taxon>Placozoa</taxon>
        <taxon>Uniplacotomia</taxon>
        <taxon>Trichoplacea</taxon>
        <taxon>Trichoplacidae</taxon>
        <taxon>Trichoplax</taxon>
    </lineage>
</organism>
<dbReference type="Proteomes" id="UP000009022">
    <property type="component" value="Unassembled WGS sequence"/>
</dbReference>
<dbReference type="GO" id="GO:0042645">
    <property type="term" value="C:mitochondrial nucleoid"/>
    <property type="evidence" value="ECO:0007669"/>
    <property type="project" value="UniProtKB-SubCell"/>
</dbReference>
<keyword evidence="4" id="KW-1135">Mitochondrion nucleoid</keyword>
<evidence type="ECO:0000256" key="4">
    <source>
        <dbReference type="ARBA" id="ARBA00023271"/>
    </source>
</evidence>
<proteinExistence type="predicted"/>
<dbReference type="GeneID" id="6755396"/>
<accession>B3S1Y7</accession>
<name>B3S1Y7_TRIAD</name>
<dbReference type="KEGG" id="tad:TRIADDRAFT_58385"/>
<comment type="subcellular location">
    <subcellularLocation>
        <location evidence="1">Mitochondrion matrix</location>
        <location evidence="1">Mitochondrion nucleoid</location>
    </subcellularLocation>
</comment>
<dbReference type="OMA" id="CEEWPKD"/>
<keyword evidence="2" id="KW-0809">Transit peptide</keyword>
<dbReference type="PhylomeDB" id="B3S1Y7"/>
<protein>
    <recommendedName>
        <fullName evidence="6">Mitochondrial nucleoid factor 1</fullName>
    </recommendedName>
    <alternativeName>
        <fullName evidence="5">Mitochondrial protein M19</fullName>
    </alternativeName>
</protein>
<keyword evidence="8" id="KW-1185">Reference proteome</keyword>
<dbReference type="InterPro" id="IPR037698">
    <property type="entry name" value="UQCC2"/>
</dbReference>